<reference evidence="2 3" key="1">
    <citation type="submission" date="2020-08" db="EMBL/GenBank/DDBJ databases">
        <title>Genomic Encyclopedia of Type Strains, Phase III (KMG-III): the genomes of soil and plant-associated and newly described type strains.</title>
        <authorList>
            <person name="Whitman W."/>
        </authorList>
    </citation>
    <scope>NUCLEOTIDE SEQUENCE [LARGE SCALE GENOMIC DNA]</scope>
    <source>
        <strain evidence="2 3">CECT 8960</strain>
    </source>
</reference>
<organism evidence="2 3">
    <name type="scientific">Actinophytocola algeriensis</name>
    <dbReference type="NCBI Taxonomy" id="1768010"/>
    <lineage>
        <taxon>Bacteria</taxon>
        <taxon>Bacillati</taxon>
        <taxon>Actinomycetota</taxon>
        <taxon>Actinomycetes</taxon>
        <taxon>Pseudonocardiales</taxon>
        <taxon>Pseudonocardiaceae</taxon>
    </lineage>
</organism>
<feature type="transmembrane region" description="Helical" evidence="1">
    <location>
        <begin position="225"/>
        <end position="244"/>
    </location>
</feature>
<feature type="transmembrane region" description="Helical" evidence="1">
    <location>
        <begin position="83"/>
        <end position="105"/>
    </location>
</feature>
<keyword evidence="1" id="KW-1133">Transmembrane helix</keyword>
<keyword evidence="1" id="KW-0812">Transmembrane</keyword>
<evidence type="ECO:0000256" key="1">
    <source>
        <dbReference type="SAM" id="Phobius"/>
    </source>
</evidence>
<dbReference type="AlphaFoldDB" id="A0A7W7VBK9"/>
<proteinExistence type="predicted"/>
<keyword evidence="1" id="KW-0472">Membrane</keyword>
<dbReference type="Proteomes" id="UP000520767">
    <property type="component" value="Unassembled WGS sequence"/>
</dbReference>
<comment type="caution">
    <text evidence="2">The sequence shown here is derived from an EMBL/GenBank/DDBJ whole genome shotgun (WGS) entry which is preliminary data.</text>
</comment>
<accession>A0A7W7VBK9</accession>
<dbReference type="RefSeq" id="WP_184808435.1">
    <property type="nucleotide sequence ID" value="NZ_JACHJQ010000001.1"/>
</dbReference>
<name>A0A7W7VBK9_9PSEU</name>
<feature type="transmembrane region" description="Helical" evidence="1">
    <location>
        <begin position="117"/>
        <end position="132"/>
    </location>
</feature>
<evidence type="ECO:0000313" key="2">
    <source>
        <dbReference type="EMBL" id="MBB4904140.1"/>
    </source>
</evidence>
<sequence>MNTSTDTEVQAYLDRLRGELAGLPAAEIEEILQDVEPQVTAMAADLGTDTLADRLGDPADYAEELRSALGMPDEPTPWHPPPWLARTGLVVLLATTVTACVAGYVMSQVMGNDPRSPLVFLLFGLFASWLAVGRDRSTMNEIAALPELRLVRERLAVAERRLPVVAYLTSVRPGLRLVKAALVWLGTVWLLGWFGWLGAGAATVAVVAAVLTVLVGNRAQRDRRWLWLGIPLTGWALGVAVRAMELLPLLSTGEHAWP</sequence>
<dbReference type="EMBL" id="JACHJQ010000001">
    <property type="protein sequence ID" value="MBB4904140.1"/>
    <property type="molecule type" value="Genomic_DNA"/>
</dbReference>
<feature type="transmembrane region" description="Helical" evidence="1">
    <location>
        <begin position="193"/>
        <end position="213"/>
    </location>
</feature>
<gene>
    <name evidence="2" type="ORF">FHR82_000350</name>
</gene>
<protein>
    <recommendedName>
        <fullName evidence="4">DUF1700 domain-containing protein</fullName>
    </recommendedName>
</protein>
<dbReference type="Pfam" id="PF22564">
    <property type="entry name" value="HAAS"/>
    <property type="match status" value="1"/>
</dbReference>
<evidence type="ECO:0008006" key="4">
    <source>
        <dbReference type="Google" id="ProtNLM"/>
    </source>
</evidence>
<evidence type="ECO:0000313" key="3">
    <source>
        <dbReference type="Proteomes" id="UP000520767"/>
    </source>
</evidence>
<keyword evidence="3" id="KW-1185">Reference proteome</keyword>